<sequence length="498" mass="57743">MVKLDTTLLPYLSRDDFRTLTAVEMGMRNHELVPRSLVYSISGIKNGSIAALLRNLTEKNFLTYERSKRYDGYRLTYRGYDYLALNVLRNRGVIVDVESQIGVGKEADVYVARNAEGRLFAIKFHRLGRTCFRKVTDKRDYQKKNQSHKAASWIYLSRLAAIREYAFMKLLHERRLLPIPEPIDQNRHCIVMELIDGSLLNHIRIDDIGDRKNIESLYENLMSIIMKLAYEFGVVHGDFNEFNILIRNDGSASPVVIDFPQMISINHELAAEYFDRDVDCIASFFAKRFSYEPEHVPYFEGLEFKDEIDDELKALIDGLNDEEKLMETIQNQNDRKENESVVSKGSDSKIDMMSKFLNSLPNHTIDDNNEQPLYEQMTDELIKEAQEKVMIEGKFLHLNISESNENDEQDTVPPMVDTDSFDHKSVHTYAQSTASTFSPMEIKSRLVKERKKRESRDRMKVNTKNIKGDANALRRRKKNDQALANEDLQGYLNDGGFW</sequence>
<evidence type="ECO:0000256" key="9">
    <source>
        <dbReference type="ARBA" id="ARBA00022840"/>
    </source>
</evidence>
<dbReference type="GO" id="GO:0005829">
    <property type="term" value="C:cytosol"/>
    <property type="evidence" value="ECO:0007669"/>
    <property type="project" value="TreeGrafter"/>
</dbReference>
<dbReference type="InterPro" id="IPR030484">
    <property type="entry name" value="Rio2"/>
</dbReference>
<dbReference type="InterPro" id="IPR036390">
    <property type="entry name" value="WH_DNA-bd_sf"/>
</dbReference>
<accession>A0A9Q0M6V6</accession>
<dbReference type="InterPro" id="IPR000719">
    <property type="entry name" value="Prot_kinase_dom"/>
</dbReference>
<protein>
    <recommendedName>
        <fullName evidence="13">Serine/threonine-protein kinase RIO2</fullName>
        <ecNumber evidence="3">2.7.11.1</ecNumber>
    </recommendedName>
    <alternativeName>
        <fullName evidence="14">Serine/threonine-protein kinase rio2</fullName>
    </alternativeName>
</protein>
<evidence type="ECO:0000256" key="12">
    <source>
        <dbReference type="ARBA" id="ARBA00048679"/>
    </source>
</evidence>
<dbReference type="InterPro" id="IPR018934">
    <property type="entry name" value="RIO_dom"/>
</dbReference>
<keyword evidence="7" id="KW-0547">Nucleotide-binding</keyword>
<dbReference type="InterPro" id="IPR011009">
    <property type="entry name" value="Kinase-like_dom_sf"/>
</dbReference>
<dbReference type="GO" id="GO:0005634">
    <property type="term" value="C:nucleus"/>
    <property type="evidence" value="ECO:0007669"/>
    <property type="project" value="TreeGrafter"/>
</dbReference>
<dbReference type="GO" id="GO:0004674">
    <property type="term" value="F:protein serine/threonine kinase activity"/>
    <property type="evidence" value="ECO:0007669"/>
    <property type="project" value="UniProtKB-KW"/>
</dbReference>
<evidence type="ECO:0000313" key="18">
    <source>
        <dbReference type="Proteomes" id="UP001142055"/>
    </source>
</evidence>
<dbReference type="PROSITE" id="PS01245">
    <property type="entry name" value="RIO1"/>
    <property type="match status" value="1"/>
</dbReference>
<evidence type="ECO:0000256" key="13">
    <source>
        <dbReference type="ARBA" id="ARBA00068353"/>
    </source>
</evidence>
<dbReference type="InterPro" id="IPR018935">
    <property type="entry name" value="RIO_kinase_CS"/>
</dbReference>
<keyword evidence="8" id="KW-0418">Kinase</keyword>
<dbReference type="PANTHER" id="PTHR45852:SF1">
    <property type="entry name" value="SERINE_THREONINE-PROTEIN KINASE RIO2"/>
    <property type="match status" value="1"/>
</dbReference>
<evidence type="ECO:0000256" key="14">
    <source>
        <dbReference type="ARBA" id="ARBA00068837"/>
    </source>
</evidence>
<dbReference type="Proteomes" id="UP001142055">
    <property type="component" value="Chromosome 3"/>
</dbReference>
<evidence type="ECO:0000256" key="10">
    <source>
        <dbReference type="ARBA" id="ARBA00022842"/>
    </source>
</evidence>
<feature type="domain" description="Protein kinase" evidence="16">
    <location>
        <begin position="95"/>
        <end position="374"/>
    </location>
</feature>
<comment type="catalytic activity">
    <reaction evidence="12">
        <text>L-seryl-[protein] + ATP = O-phospho-L-seryl-[protein] + ADP + H(+)</text>
        <dbReference type="Rhea" id="RHEA:17989"/>
        <dbReference type="Rhea" id="RHEA-COMP:9863"/>
        <dbReference type="Rhea" id="RHEA-COMP:11604"/>
        <dbReference type="ChEBI" id="CHEBI:15378"/>
        <dbReference type="ChEBI" id="CHEBI:29999"/>
        <dbReference type="ChEBI" id="CHEBI:30616"/>
        <dbReference type="ChEBI" id="CHEBI:83421"/>
        <dbReference type="ChEBI" id="CHEBI:456216"/>
        <dbReference type="EC" id="2.7.11.1"/>
    </reaction>
</comment>
<feature type="coiled-coil region" evidence="15">
    <location>
        <begin position="312"/>
        <end position="339"/>
    </location>
</feature>
<keyword evidence="9" id="KW-0067">ATP-binding</keyword>
<dbReference type="SMART" id="SM00220">
    <property type="entry name" value="S_TKc"/>
    <property type="match status" value="1"/>
</dbReference>
<name>A0A9Q0M6V6_BLOTA</name>
<dbReference type="GO" id="GO:0030490">
    <property type="term" value="P:maturation of SSU-rRNA"/>
    <property type="evidence" value="ECO:0007669"/>
    <property type="project" value="TreeGrafter"/>
</dbReference>
<dbReference type="InterPro" id="IPR000687">
    <property type="entry name" value="RIO_kinase"/>
</dbReference>
<dbReference type="EC" id="2.7.11.1" evidence="3"/>
<evidence type="ECO:0000256" key="6">
    <source>
        <dbReference type="ARBA" id="ARBA00022723"/>
    </source>
</evidence>
<evidence type="ECO:0000259" key="16">
    <source>
        <dbReference type="PROSITE" id="PS50011"/>
    </source>
</evidence>
<evidence type="ECO:0000256" key="1">
    <source>
        <dbReference type="ARBA" id="ARBA00001946"/>
    </source>
</evidence>
<keyword evidence="4" id="KW-0723">Serine/threonine-protein kinase</keyword>
<dbReference type="CDD" id="cd05144">
    <property type="entry name" value="RIO2_C"/>
    <property type="match status" value="1"/>
</dbReference>
<comment type="similarity">
    <text evidence="2">Belongs to the protein kinase superfamily. RIO-type Ser/Thr kinase family.</text>
</comment>
<dbReference type="Gene3D" id="3.30.200.20">
    <property type="entry name" value="Phosphorylase Kinase, domain 1"/>
    <property type="match status" value="1"/>
</dbReference>
<dbReference type="Pfam" id="PF09202">
    <property type="entry name" value="Rio2_N"/>
    <property type="match status" value="1"/>
</dbReference>
<dbReference type="GO" id="GO:0005524">
    <property type="term" value="F:ATP binding"/>
    <property type="evidence" value="ECO:0007669"/>
    <property type="project" value="UniProtKB-KW"/>
</dbReference>
<dbReference type="AlphaFoldDB" id="A0A9Q0M6V6"/>
<dbReference type="SMART" id="SM00090">
    <property type="entry name" value="RIO"/>
    <property type="match status" value="1"/>
</dbReference>
<dbReference type="InterPro" id="IPR015285">
    <property type="entry name" value="RIO2_wHTH_N"/>
</dbReference>
<gene>
    <name evidence="17" type="ORF">RDWZM_009592</name>
</gene>
<evidence type="ECO:0000256" key="4">
    <source>
        <dbReference type="ARBA" id="ARBA00022527"/>
    </source>
</evidence>
<dbReference type="FunFam" id="3.30.200.20:FF:000052">
    <property type="entry name" value="Serine/threonine-protein kinase RIO2"/>
    <property type="match status" value="1"/>
</dbReference>
<keyword evidence="6" id="KW-0479">Metal-binding</keyword>
<dbReference type="Gene3D" id="1.10.510.10">
    <property type="entry name" value="Transferase(Phosphotransferase) domain 1"/>
    <property type="match status" value="1"/>
</dbReference>
<proteinExistence type="inferred from homology"/>
<evidence type="ECO:0000256" key="5">
    <source>
        <dbReference type="ARBA" id="ARBA00022679"/>
    </source>
</evidence>
<comment type="caution">
    <text evidence="17">The sequence shown here is derived from an EMBL/GenBank/DDBJ whole genome shotgun (WGS) entry which is preliminary data.</text>
</comment>
<dbReference type="InterPro" id="IPR036388">
    <property type="entry name" value="WH-like_DNA-bd_sf"/>
</dbReference>
<keyword evidence="5" id="KW-0808">Transferase</keyword>
<dbReference type="GO" id="GO:0046872">
    <property type="term" value="F:metal ion binding"/>
    <property type="evidence" value="ECO:0007669"/>
    <property type="project" value="UniProtKB-KW"/>
</dbReference>
<evidence type="ECO:0000256" key="7">
    <source>
        <dbReference type="ARBA" id="ARBA00022741"/>
    </source>
</evidence>
<comment type="catalytic activity">
    <reaction evidence="11">
        <text>L-threonyl-[protein] + ATP = O-phospho-L-threonyl-[protein] + ADP + H(+)</text>
        <dbReference type="Rhea" id="RHEA:46608"/>
        <dbReference type="Rhea" id="RHEA-COMP:11060"/>
        <dbReference type="Rhea" id="RHEA-COMP:11605"/>
        <dbReference type="ChEBI" id="CHEBI:15378"/>
        <dbReference type="ChEBI" id="CHEBI:30013"/>
        <dbReference type="ChEBI" id="CHEBI:30616"/>
        <dbReference type="ChEBI" id="CHEBI:61977"/>
        <dbReference type="ChEBI" id="CHEBI:456216"/>
        <dbReference type="EC" id="2.7.11.1"/>
    </reaction>
</comment>
<dbReference type="PANTHER" id="PTHR45852">
    <property type="entry name" value="SER/THR-PROTEIN KINASE RIO2"/>
    <property type="match status" value="1"/>
</dbReference>
<dbReference type="SUPFAM" id="SSF56112">
    <property type="entry name" value="Protein kinase-like (PK-like)"/>
    <property type="match status" value="1"/>
</dbReference>
<evidence type="ECO:0000256" key="8">
    <source>
        <dbReference type="ARBA" id="ARBA00022777"/>
    </source>
</evidence>
<evidence type="ECO:0000256" key="11">
    <source>
        <dbReference type="ARBA" id="ARBA00047899"/>
    </source>
</evidence>
<organism evidence="17 18">
    <name type="scientific">Blomia tropicalis</name>
    <name type="common">Mite</name>
    <dbReference type="NCBI Taxonomy" id="40697"/>
    <lineage>
        <taxon>Eukaryota</taxon>
        <taxon>Metazoa</taxon>
        <taxon>Ecdysozoa</taxon>
        <taxon>Arthropoda</taxon>
        <taxon>Chelicerata</taxon>
        <taxon>Arachnida</taxon>
        <taxon>Acari</taxon>
        <taxon>Acariformes</taxon>
        <taxon>Sarcoptiformes</taxon>
        <taxon>Astigmata</taxon>
        <taxon>Glycyphagoidea</taxon>
        <taxon>Echimyopodidae</taxon>
        <taxon>Blomia</taxon>
    </lineage>
</organism>
<comment type="cofactor">
    <cofactor evidence="1">
        <name>Mg(2+)</name>
        <dbReference type="ChEBI" id="CHEBI:18420"/>
    </cofactor>
</comment>
<dbReference type="OMA" id="MISINHE"/>
<dbReference type="GO" id="GO:0030688">
    <property type="term" value="C:preribosome, small subunit precursor"/>
    <property type="evidence" value="ECO:0007669"/>
    <property type="project" value="TreeGrafter"/>
</dbReference>
<dbReference type="EMBL" id="JAPWDV010000003">
    <property type="protein sequence ID" value="KAJ6218435.1"/>
    <property type="molecule type" value="Genomic_DNA"/>
</dbReference>
<keyword evidence="10" id="KW-0460">Magnesium</keyword>
<dbReference type="SUPFAM" id="SSF46785">
    <property type="entry name" value="Winged helix' DNA-binding domain"/>
    <property type="match status" value="1"/>
</dbReference>
<dbReference type="FunFam" id="1.10.10.10:FF:000053">
    <property type="entry name" value="Serine/threonine-protein kinase RIO2"/>
    <property type="match status" value="1"/>
</dbReference>
<dbReference type="Pfam" id="PF01163">
    <property type="entry name" value="RIO1"/>
    <property type="match status" value="1"/>
</dbReference>
<dbReference type="PROSITE" id="PS50011">
    <property type="entry name" value="PROTEIN_KINASE_DOM"/>
    <property type="match status" value="1"/>
</dbReference>
<evidence type="ECO:0000313" key="17">
    <source>
        <dbReference type="EMBL" id="KAJ6218435.1"/>
    </source>
</evidence>
<reference evidence="17" key="1">
    <citation type="submission" date="2022-12" db="EMBL/GenBank/DDBJ databases">
        <title>Genome assemblies of Blomia tropicalis.</title>
        <authorList>
            <person name="Cui Y."/>
        </authorList>
    </citation>
    <scope>NUCLEOTIDE SEQUENCE</scope>
    <source>
        <tissue evidence="17">Adult mites</tissue>
    </source>
</reference>
<evidence type="ECO:0000256" key="15">
    <source>
        <dbReference type="SAM" id="Coils"/>
    </source>
</evidence>
<evidence type="ECO:0000256" key="2">
    <source>
        <dbReference type="ARBA" id="ARBA00009196"/>
    </source>
</evidence>
<dbReference type="Gene3D" id="1.10.10.10">
    <property type="entry name" value="Winged helix-like DNA-binding domain superfamily/Winged helix DNA-binding domain"/>
    <property type="match status" value="1"/>
</dbReference>
<keyword evidence="15" id="KW-0175">Coiled coil</keyword>
<keyword evidence="18" id="KW-1185">Reference proteome</keyword>
<evidence type="ECO:0000256" key="3">
    <source>
        <dbReference type="ARBA" id="ARBA00012513"/>
    </source>
</evidence>